<evidence type="ECO:0000313" key="1">
    <source>
        <dbReference type="EMBL" id="KAG1538814.1"/>
    </source>
</evidence>
<protein>
    <submittedName>
        <fullName evidence="1">Uncharacterized protein</fullName>
    </submittedName>
</protein>
<dbReference type="Proteomes" id="UP000740926">
    <property type="component" value="Unassembled WGS sequence"/>
</dbReference>
<comment type="caution">
    <text evidence="1">The sequence shown here is derived from an EMBL/GenBank/DDBJ whole genome shotgun (WGS) entry which is preliminary data.</text>
</comment>
<gene>
    <name evidence="1" type="ORF">G6F50_014606</name>
</gene>
<organism evidence="1 2">
    <name type="scientific">Rhizopus delemar</name>
    <dbReference type="NCBI Taxonomy" id="936053"/>
    <lineage>
        <taxon>Eukaryota</taxon>
        <taxon>Fungi</taxon>
        <taxon>Fungi incertae sedis</taxon>
        <taxon>Mucoromycota</taxon>
        <taxon>Mucoromycotina</taxon>
        <taxon>Mucoromycetes</taxon>
        <taxon>Mucorales</taxon>
        <taxon>Mucorineae</taxon>
        <taxon>Rhizopodaceae</taxon>
        <taxon>Rhizopus</taxon>
    </lineage>
</organism>
<accession>A0A9P6Y3V9</accession>
<keyword evidence="2" id="KW-1185">Reference proteome</keyword>
<evidence type="ECO:0000313" key="2">
    <source>
        <dbReference type="Proteomes" id="UP000740926"/>
    </source>
</evidence>
<sequence length="170" mass="17803">MHIGDGVARGGDQRVAAALGFAHLCLDAAQATAGLQVHPLVADHGQQMLGALAQGEGADAMAAGLHQLVLIDALGQQHQRNILAAGGDVLGHQRQWNARRRRGQHQVDGLAVQHLGQLGRILRAPRAHRDATVAQGADDGFGILAAVIDDQQADGDVVRVLHALLPNLQI</sequence>
<reference evidence="1 2" key="1">
    <citation type="journal article" date="2020" name="Microb. Genom.">
        <title>Genetic diversity of clinical and environmental Mucorales isolates obtained from an investigation of mucormycosis cases among solid organ transplant recipients.</title>
        <authorList>
            <person name="Nguyen M.H."/>
            <person name="Kaul D."/>
            <person name="Muto C."/>
            <person name="Cheng S.J."/>
            <person name="Richter R.A."/>
            <person name="Bruno V.M."/>
            <person name="Liu G."/>
            <person name="Beyhan S."/>
            <person name="Sundermann A.J."/>
            <person name="Mounaud S."/>
            <person name="Pasculle A.W."/>
            <person name="Nierman W.C."/>
            <person name="Driscoll E."/>
            <person name="Cumbie R."/>
            <person name="Clancy C.J."/>
            <person name="Dupont C.L."/>
        </authorList>
    </citation>
    <scope>NUCLEOTIDE SEQUENCE [LARGE SCALE GENOMIC DNA]</scope>
    <source>
        <strain evidence="1 2">GL24</strain>
    </source>
</reference>
<proteinExistence type="predicted"/>
<name>A0A9P6Y3V9_9FUNG</name>
<dbReference type="AlphaFoldDB" id="A0A9P6Y3V9"/>
<dbReference type="EMBL" id="JAANIU010007150">
    <property type="protein sequence ID" value="KAG1538814.1"/>
    <property type="molecule type" value="Genomic_DNA"/>
</dbReference>